<feature type="signal peptide" evidence="1">
    <location>
        <begin position="1"/>
        <end position="17"/>
    </location>
</feature>
<accession>A0AAD2FS63</accession>
<evidence type="ECO:0000313" key="3">
    <source>
        <dbReference type="Proteomes" id="UP001295423"/>
    </source>
</evidence>
<proteinExistence type="predicted"/>
<feature type="chain" id="PRO_5042244535" description="CP12 domain-containing protein" evidence="1">
    <location>
        <begin position="18"/>
        <end position="208"/>
    </location>
</feature>
<dbReference type="Pfam" id="PF02672">
    <property type="entry name" value="CP12"/>
    <property type="match status" value="1"/>
</dbReference>
<organism evidence="2 3">
    <name type="scientific">Cylindrotheca closterium</name>
    <dbReference type="NCBI Taxonomy" id="2856"/>
    <lineage>
        <taxon>Eukaryota</taxon>
        <taxon>Sar</taxon>
        <taxon>Stramenopiles</taxon>
        <taxon>Ochrophyta</taxon>
        <taxon>Bacillariophyta</taxon>
        <taxon>Bacillariophyceae</taxon>
        <taxon>Bacillariophycidae</taxon>
        <taxon>Bacillariales</taxon>
        <taxon>Bacillariaceae</taxon>
        <taxon>Cylindrotheca</taxon>
    </lineage>
</organism>
<evidence type="ECO:0000256" key="1">
    <source>
        <dbReference type="SAM" id="SignalP"/>
    </source>
</evidence>
<comment type="caution">
    <text evidence="2">The sequence shown here is derived from an EMBL/GenBank/DDBJ whole genome shotgun (WGS) entry which is preliminary data.</text>
</comment>
<reference evidence="2" key="1">
    <citation type="submission" date="2023-08" db="EMBL/GenBank/DDBJ databases">
        <authorList>
            <person name="Audoor S."/>
            <person name="Bilcke G."/>
        </authorList>
    </citation>
    <scope>NUCLEOTIDE SEQUENCE</scope>
</reference>
<dbReference type="AlphaFoldDB" id="A0AAD2FS63"/>
<gene>
    <name evidence="2" type="ORF">CYCCA115_LOCUS12988</name>
</gene>
<dbReference type="EMBL" id="CAKOGP040001781">
    <property type="protein sequence ID" value="CAJ1951266.1"/>
    <property type="molecule type" value="Genomic_DNA"/>
</dbReference>
<dbReference type="Proteomes" id="UP001295423">
    <property type="component" value="Unassembled WGS sequence"/>
</dbReference>
<name>A0AAD2FS63_9STRA</name>
<keyword evidence="1" id="KW-0732">Signal</keyword>
<evidence type="ECO:0008006" key="4">
    <source>
        <dbReference type="Google" id="ProtNLM"/>
    </source>
</evidence>
<evidence type="ECO:0000313" key="2">
    <source>
        <dbReference type="EMBL" id="CAJ1951266.1"/>
    </source>
</evidence>
<protein>
    <recommendedName>
        <fullName evidence="4">CP12 domain-containing protein</fullName>
    </recommendedName>
</protein>
<sequence length="208" mass="21914">MKFSTTLALLAIASTQAFSPSASMRATTTSTQLQMSRVDSSELVKEALAASKKFGAASPEARLAWEAVEEVDSSDNSAATQGNVADYQAKLKELAAKLKEKQPVMSVLNDMADEIKAVKLSAPASKPSVSSPQLKEAMENAKQLTEKHGITSSEAQVAWDVVEEIASAGNSNAMGGMLSEEECLVDAAVEACVALEELSRALDSQNSK</sequence>
<keyword evidence="3" id="KW-1185">Reference proteome</keyword>